<protein>
    <recommendedName>
        <fullName evidence="3">Endonuclease/exonuclease/phosphatase domain-containing protein</fullName>
    </recommendedName>
</protein>
<accession>A0A7J7FXK5</accession>
<evidence type="ECO:0008006" key="3">
    <source>
        <dbReference type="Google" id="ProtNLM"/>
    </source>
</evidence>
<reference evidence="1 2" key="2">
    <citation type="submission" date="2020-07" db="EMBL/GenBank/DDBJ databases">
        <title>Genome assembly of wild tea tree DASZ reveals pedigree and selection history of tea varieties.</title>
        <authorList>
            <person name="Zhang W."/>
        </authorList>
    </citation>
    <scope>NUCLEOTIDE SEQUENCE [LARGE SCALE GENOMIC DNA]</scope>
    <source>
        <strain evidence="2">cv. G240</strain>
        <tissue evidence="1">Leaf</tissue>
    </source>
</reference>
<sequence>MLVDVISRPPPLLFKPPIKVLLWNYRGATNPHFRFHLFDLHQVHKPQLVVISETRVGGEREKSLAENLGFPNVFMVELASYAGGMWLL</sequence>
<evidence type="ECO:0000313" key="2">
    <source>
        <dbReference type="Proteomes" id="UP000593564"/>
    </source>
</evidence>
<evidence type="ECO:0000313" key="1">
    <source>
        <dbReference type="EMBL" id="KAF5933123.1"/>
    </source>
</evidence>
<dbReference type="EMBL" id="JACBKZ010000014">
    <property type="protein sequence ID" value="KAF5933123.1"/>
    <property type="molecule type" value="Genomic_DNA"/>
</dbReference>
<gene>
    <name evidence="1" type="ORF">HYC85_029294</name>
</gene>
<comment type="caution">
    <text evidence="1">The sequence shown here is derived from an EMBL/GenBank/DDBJ whole genome shotgun (WGS) entry which is preliminary data.</text>
</comment>
<reference evidence="2" key="1">
    <citation type="journal article" date="2020" name="Nat. Commun.">
        <title>Genome assembly of wild tea tree DASZ reveals pedigree and selection history of tea varieties.</title>
        <authorList>
            <person name="Zhang W."/>
            <person name="Zhang Y."/>
            <person name="Qiu H."/>
            <person name="Guo Y."/>
            <person name="Wan H."/>
            <person name="Zhang X."/>
            <person name="Scossa F."/>
            <person name="Alseekh S."/>
            <person name="Zhang Q."/>
            <person name="Wang P."/>
            <person name="Xu L."/>
            <person name="Schmidt M.H."/>
            <person name="Jia X."/>
            <person name="Li D."/>
            <person name="Zhu A."/>
            <person name="Guo F."/>
            <person name="Chen W."/>
            <person name="Ni D."/>
            <person name="Usadel B."/>
            <person name="Fernie A.R."/>
            <person name="Wen W."/>
        </authorList>
    </citation>
    <scope>NUCLEOTIDE SEQUENCE [LARGE SCALE GENOMIC DNA]</scope>
    <source>
        <strain evidence="2">cv. G240</strain>
    </source>
</reference>
<organism evidence="1 2">
    <name type="scientific">Camellia sinensis</name>
    <name type="common">Tea plant</name>
    <name type="synonym">Thea sinensis</name>
    <dbReference type="NCBI Taxonomy" id="4442"/>
    <lineage>
        <taxon>Eukaryota</taxon>
        <taxon>Viridiplantae</taxon>
        <taxon>Streptophyta</taxon>
        <taxon>Embryophyta</taxon>
        <taxon>Tracheophyta</taxon>
        <taxon>Spermatophyta</taxon>
        <taxon>Magnoliopsida</taxon>
        <taxon>eudicotyledons</taxon>
        <taxon>Gunneridae</taxon>
        <taxon>Pentapetalae</taxon>
        <taxon>asterids</taxon>
        <taxon>Ericales</taxon>
        <taxon>Theaceae</taxon>
        <taxon>Camellia</taxon>
    </lineage>
</organism>
<dbReference type="Proteomes" id="UP000593564">
    <property type="component" value="Unassembled WGS sequence"/>
</dbReference>
<name>A0A7J7FXK5_CAMSI</name>
<proteinExistence type="predicted"/>
<keyword evidence="2" id="KW-1185">Reference proteome</keyword>
<dbReference type="AlphaFoldDB" id="A0A7J7FXK5"/>
<dbReference type="PANTHER" id="PTHR35218:SF7">
    <property type="entry name" value="ENDONUCLEASE_EXONUCLEASE_PHOSPHATASE"/>
    <property type="match status" value="1"/>
</dbReference>
<dbReference type="PANTHER" id="PTHR35218">
    <property type="entry name" value="RNASE H DOMAIN-CONTAINING PROTEIN"/>
    <property type="match status" value="1"/>
</dbReference>